<dbReference type="PANTHER" id="PTHR44329">
    <property type="entry name" value="SERINE/THREONINE-PROTEIN KINASE TNNI3K-RELATED"/>
    <property type="match status" value="1"/>
</dbReference>
<proteinExistence type="predicted"/>
<keyword evidence="4" id="KW-1133">Transmembrane helix</keyword>
<dbReference type="InterPro" id="IPR000719">
    <property type="entry name" value="Prot_kinase_dom"/>
</dbReference>
<dbReference type="EMBL" id="BLAL01000058">
    <property type="protein sequence ID" value="GES81641.1"/>
    <property type="molecule type" value="Genomic_DNA"/>
</dbReference>
<evidence type="ECO:0000313" key="6">
    <source>
        <dbReference type="EMBL" id="GES81641.1"/>
    </source>
</evidence>
<evidence type="ECO:0000313" key="7">
    <source>
        <dbReference type="Proteomes" id="UP000615446"/>
    </source>
</evidence>
<comment type="caution">
    <text evidence="6">The sequence shown here is derived from an EMBL/GenBank/DDBJ whole genome shotgun (WGS) entry which is preliminary data.</text>
</comment>
<protein>
    <submittedName>
        <fullName evidence="6">Kinase-like domain-containing protein</fullName>
    </submittedName>
</protein>
<dbReference type="InterPro" id="IPR011009">
    <property type="entry name" value="Kinase-like_dom_sf"/>
</dbReference>
<dbReference type="Gene3D" id="1.10.510.10">
    <property type="entry name" value="Transferase(Phosphotransferase) domain 1"/>
    <property type="match status" value="1"/>
</dbReference>
<feature type="transmembrane region" description="Helical" evidence="4">
    <location>
        <begin position="269"/>
        <end position="293"/>
    </location>
</feature>
<dbReference type="SUPFAM" id="SSF56112">
    <property type="entry name" value="Protein kinase-like (PK-like)"/>
    <property type="match status" value="1"/>
</dbReference>
<dbReference type="OrthoDB" id="6347055at2759"/>
<dbReference type="Pfam" id="PF07714">
    <property type="entry name" value="PK_Tyr_Ser-Thr"/>
    <property type="match status" value="1"/>
</dbReference>
<dbReference type="InterPro" id="IPR001245">
    <property type="entry name" value="Ser-Thr/Tyr_kinase_cat_dom"/>
</dbReference>
<dbReference type="Proteomes" id="UP000615446">
    <property type="component" value="Unassembled WGS sequence"/>
</dbReference>
<keyword evidence="6" id="KW-0808">Transferase</keyword>
<dbReference type="GO" id="GO:0005524">
    <property type="term" value="F:ATP binding"/>
    <property type="evidence" value="ECO:0007669"/>
    <property type="project" value="UniProtKB-KW"/>
</dbReference>
<feature type="transmembrane region" description="Helical" evidence="4">
    <location>
        <begin position="24"/>
        <end position="46"/>
    </location>
</feature>
<dbReference type="PANTHER" id="PTHR44329:SF298">
    <property type="entry name" value="MIXED LINEAGE KINASE DOMAIN-LIKE PROTEIN"/>
    <property type="match status" value="1"/>
</dbReference>
<keyword evidence="2" id="KW-0067">ATP-binding</keyword>
<feature type="transmembrane region" description="Helical" evidence="4">
    <location>
        <begin position="330"/>
        <end position="350"/>
    </location>
</feature>
<keyword evidence="4" id="KW-0472">Membrane</keyword>
<evidence type="ECO:0000256" key="1">
    <source>
        <dbReference type="ARBA" id="ARBA00022741"/>
    </source>
</evidence>
<keyword evidence="4" id="KW-0812">Transmembrane</keyword>
<sequence>MVSYTRFLLYFAIVAVLDSTYKPFLFWCYGLIFNVYSVICILRIVYACCTRKGKDRSIAVQLIVIEGFVEYVKYYACTRYEIVSCTENPIRDFHNLYKKERKKKRTESRRYFRTTNYRYNNSYSTGGYSTGYVTSYSTGYGTSYSTSYSTRHSYSTRYSYSTRDNYYNYGIDDFGINYNHYNNYVNSYYNNGIDYNYSNDFDDHEAADKAENFTYLPIIREYLESERKFVPFMLYYLAYYFIQNVIYNICLKSLETIYLSYYLRLAFNAPLSVISSTLSAIFSPLVSDIFSLVTSPISSIFAEIFSVFGSIFSFIFYYSKEALSSLVGAFSYLFETWIWFPITSFFSGVIDPILDFFYDLAFLLENIFIPILTCIILSEPIPSLEYISLIFELAIDYFKSFIYHGYYKFFGYGNCLECNLPFRDENLWCKPCNSKRFQNNFPNWNSGNETINNIIRNTQLNAKKACQVIEWVPYSDFINVEYVASGGFSKVYRAYWIRGQILSWDDHYIRNNNTLVALKELNNSSNISDDFLKELKFNIEFNDNPYTLKVIGISQNPYTKNYIIVTSYMKKGSLSTMLSKKKITNWLEKLYLIDRISQGIKLIHNAGYLHCDIHSGNIFYENTSEIYISDFGISMPASERSGDARPYGVLPYMAPEILNGGPRTKESDIYSLGILYWEIITQRMAYANRRDDGFGLILDVFEGLRPEFEERTPRYLKEEDMVDELYLKMKLETNEINDQSQVSFTTNKYDFIKTLTSSVTLIQSNINIGQFGKWCHRLHNLEVRWFPGRWTLKQRHNRSTFTAKVEGLPVSVTTDPLLTQDYDKRDSFFKDQGLKAYKFLKQGTDRVTLLGYFENYEDLKTVLESPFVYERTEFKWYRTSGCPPKKNSGKNSARSSQKRSKKDSGAEGSPQSSSKPGSSHSVKRNLPSKNKKQKTTNPTLDKADILKLVLALLN</sequence>
<dbReference type="GO" id="GO:0004674">
    <property type="term" value="F:protein serine/threonine kinase activity"/>
    <property type="evidence" value="ECO:0007669"/>
    <property type="project" value="TreeGrafter"/>
</dbReference>
<dbReference type="InterPro" id="IPR051681">
    <property type="entry name" value="Ser/Thr_Kinases-Pseudokinases"/>
</dbReference>
<feature type="transmembrane region" description="Helical" evidence="4">
    <location>
        <begin position="300"/>
        <end position="318"/>
    </location>
</feature>
<dbReference type="PROSITE" id="PS50011">
    <property type="entry name" value="PROTEIN_KINASE_DOM"/>
    <property type="match status" value="1"/>
</dbReference>
<organism evidence="6 7">
    <name type="scientific">Rhizophagus clarus</name>
    <dbReference type="NCBI Taxonomy" id="94130"/>
    <lineage>
        <taxon>Eukaryota</taxon>
        <taxon>Fungi</taxon>
        <taxon>Fungi incertae sedis</taxon>
        <taxon>Mucoromycota</taxon>
        <taxon>Glomeromycotina</taxon>
        <taxon>Glomeromycetes</taxon>
        <taxon>Glomerales</taxon>
        <taxon>Glomeraceae</taxon>
        <taxon>Rhizophagus</taxon>
    </lineage>
</organism>
<name>A0A8H3L7C2_9GLOM</name>
<keyword evidence="1" id="KW-0547">Nucleotide-binding</keyword>
<keyword evidence="6" id="KW-0418">Kinase</keyword>
<evidence type="ECO:0000256" key="2">
    <source>
        <dbReference type="ARBA" id="ARBA00022840"/>
    </source>
</evidence>
<accession>A0A8H3L7C2</accession>
<feature type="compositionally biased region" description="Low complexity" evidence="3">
    <location>
        <begin position="908"/>
        <end position="920"/>
    </location>
</feature>
<feature type="region of interest" description="Disordered" evidence="3">
    <location>
        <begin position="880"/>
        <end position="940"/>
    </location>
</feature>
<reference evidence="6" key="1">
    <citation type="submission" date="2019-10" db="EMBL/GenBank/DDBJ databases">
        <title>Conservation and host-specific expression of non-tandemly repeated heterogenous ribosome RNA gene in arbuscular mycorrhizal fungi.</title>
        <authorList>
            <person name="Maeda T."/>
            <person name="Kobayashi Y."/>
            <person name="Nakagawa T."/>
            <person name="Ezawa T."/>
            <person name="Yamaguchi K."/>
            <person name="Bino T."/>
            <person name="Nishimoto Y."/>
            <person name="Shigenobu S."/>
            <person name="Kawaguchi M."/>
        </authorList>
    </citation>
    <scope>NUCLEOTIDE SEQUENCE</scope>
    <source>
        <strain evidence="6">HR1</strain>
    </source>
</reference>
<evidence type="ECO:0000259" key="5">
    <source>
        <dbReference type="PROSITE" id="PS50011"/>
    </source>
</evidence>
<gene>
    <name evidence="6" type="ORF">RCL2_000888600</name>
</gene>
<feature type="transmembrane region" description="Helical" evidence="4">
    <location>
        <begin position="229"/>
        <end position="249"/>
    </location>
</feature>
<feature type="domain" description="Protein kinase" evidence="5">
    <location>
        <begin position="477"/>
        <end position="752"/>
    </location>
</feature>
<evidence type="ECO:0000256" key="3">
    <source>
        <dbReference type="SAM" id="MobiDB-lite"/>
    </source>
</evidence>
<dbReference type="AlphaFoldDB" id="A0A8H3L7C2"/>
<evidence type="ECO:0000256" key="4">
    <source>
        <dbReference type="SAM" id="Phobius"/>
    </source>
</evidence>